<evidence type="ECO:0000313" key="2">
    <source>
        <dbReference type="Proteomes" id="UP000887116"/>
    </source>
</evidence>
<dbReference type="Gene3D" id="2.10.25.10">
    <property type="entry name" value="Laminin"/>
    <property type="match status" value="1"/>
</dbReference>
<accession>A0A8X6HEE4</accession>
<comment type="caution">
    <text evidence="1">The sequence shown here is derived from an EMBL/GenBank/DDBJ whole genome shotgun (WGS) entry which is preliminary data.</text>
</comment>
<organism evidence="1 2">
    <name type="scientific">Trichonephila clavata</name>
    <name type="common">Joro spider</name>
    <name type="synonym">Nephila clavata</name>
    <dbReference type="NCBI Taxonomy" id="2740835"/>
    <lineage>
        <taxon>Eukaryota</taxon>
        <taxon>Metazoa</taxon>
        <taxon>Ecdysozoa</taxon>
        <taxon>Arthropoda</taxon>
        <taxon>Chelicerata</taxon>
        <taxon>Arachnida</taxon>
        <taxon>Araneae</taxon>
        <taxon>Araneomorphae</taxon>
        <taxon>Entelegynae</taxon>
        <taxon>Araneoidea</taxon>
        <taxon>Nephilidae</taxon>
        <taxon>Trichonephila</taxon>
    </lineage>
</organism>
<protein>
    <recommendedName>
        <fullName evidence="3">EGF-like domain-containing protein</fullName>
    </recommendedName>
</protein>
<sequence>MGDKLCSCQDGYVERNGQCTSCDCGIARVKCSFKGGTKICECPEGYRDHLGKCLDINECQENPCDDTAYLLKTTSEASRVSARKDTEGRIAAVRR</sequence>
<reference evidence="1" key="1">
    <citation type="submission" date="2020-07" db="EMBL/GenBank/DDBJ databases">
        <title>Multicomponent nature underlies the extraordinary mechanical properties of spider dragline silk.</title>
        <authorList>
            <person name="Kono N."/>
            <person name="Nakamura H."/>
            <person name="Mori M."/>
            <person name="Yoshida Y."/>
            <person name="Ohtoshi R."/>
            <person name="Malay A.D."/>
            <person name="Moran D.A.P."/>
            <person name="Tomita M."/>
            <person name="Numata K."/>
            <person name="Arakawa K."/>
        </authorList>
    </citation>
    <scope>NUCLEOTIDE SEQUENCE</scope>
</reference>
<dbReference type="AlphaFoldDB" id="A0A8X6HEE4"/>
<evidence type="ECO:0008006" key="3">
    <source>
        <dbReference type="Google" id="ProtNLM"/>
    </source>
</evidence>
<dbReference type="SUPFAM" id="SSF57184">
    <property type="entry name" value="Growth factor receptor domain"/>
    <property type="match status" value="1"/>
</dbReference>
<dbReference type="Proteomes" id="UP000887116">
    <property type="component" value="Unassembled WGS sequence"/>
</dbReference>
<dbReference type="EMBL" id="BMAO01025279">
    <property type="protein sequence ID" value="GFR01534.1"/>
    <property type="molecule type" value="Genomic_DNA"/>
</dbReference>
<evidence type="ECO:0000313" key="1">
    <source>
        <dbReference type="EMBL" id="GFR01534.1"/>
    </source>
</evidence>
<proteinExistence type="predicted"/>
<dbReference type="OrthoDB" id="283575at2759"/>
<gene>
    <name evidence="1" type="ORF">TNCT_504511</name>
</gene>
<keyword evidence="2" id="KW-1185">Reference proteome</keyword>
<dbReference type="InterPro" id="IPR009030">
    <property type="entry name" value="Growth_fac_rcpt_cys_sf"/>
</dbReference>
<name>A0A8X6HEE4_TRICU</name>